<dbReference type="PANTHER" id="PTHR43155">
    <property type="entry name" value="CYCLIC DI-GMP PHOSPHODIESTERASE PA4108-RELATED"/>
    <property type="match status" value="1"/>
</dbReference>
<accession>X1MX69</accession>
<sequence length="227" mass="25855">LNDIITQEDLELFSSISNHTARAIHGFKLDEEKIELIVASQNTLISAIEAKDRYTRGHTDRVAQYCTLMGKSLEKQLRLYPNGLSDLKWAAQLHDVGKIGISDTILLKKGRLNKDEWQVIKEHPINGIRIITPVREWLGEDICAGILYHHENFDGSGYPSQQKGEEIHFFARIIRVADAFDAMTVHRPYRPALTKEDAINELKKYKGTQFAPQIVDVMVNLYNTGEI</sequence>
<evidence type="ECO:0000313" key="2">
    <source>
        <dbReference type="EMBL" id="GAI19285.1"/>
    </source>
</evidence>
<comment type="caution">
    <text evidence="2">The sequence shown here is derived from an EMBL/GenBank/DDBJ whole genome shotgun (WGS) entry which is preliminary data.</text>
</comment>
<feature type="non-terminal residue" evidence="2">
    <location>
        <position position="1"/>
    </location>
</feature>
<dbReference type="AlphaFoldDB" id="X1MX69"/>
<dbReference type="SUPFAM" id="SSF109604">
    <property type="entry name" value="HD-domain/PDEase-like"/>
    <property type="match status" value="1"/>
</dbReference>
<gene>
    <name evidence="2" type="ORF">S06H3_33020</name>
</gene>
<name>X1MX69_9ZZZZ</name>
<dbReference type="InterPro" id="IPR003607">
    <property type="entry name" value="HD/PDEase_dom"/>
</dbReference>
<dbReference type="SMART" id="SM00471">
    <property type="entry name" value="HDc"/>
    <property type="match status" value="1"/>
</dbReference>
<dbReference type="EMBL" id="BARV01019679">
    <property type="protein sequence ID" value="GAI19285.1"/>
    <property type="molecule type" value="Genomic_DNA"/>
</dbReference>
<proteinExistence type="predicted"/>
<dbReference type="CDD" id="cd00077">
    <property type="entry name" value="HDc"/>
    <property type="match status" value="1"/>
</dbReference>
<dbReference type="InterPro" id="IPR037522">
    <property type="entry name" value="HD_GYP_dom"/>
</dbReference>
<dbReference type="PROSITE" id="PS51832">
    <property type="entry name" value="HD_GYP"/>
    <property type="match status" value="1"/>
</dbReference>
<dbReference type="Gene3D" id="1.10.3210.10">
    <property type="entry name" value="Hypothetical protein af1432"/>
    <property type="match status" value="1"/>
</dbReference>
<organism evidence="2">
    <name type="scientific">marine sediment metagenome</name>
    <dbReference type="NCBI Taxonomy" id="412755"/>
    <lineage>
        <taxon>unclassified sequences</taxon>
        <taxon>metagenomes</taxon>
        <taxon>ecological metagenomes</taxon>
    </lineage>
</organism>
<dbReference type="Pfam" id="PF13487">
    <property type="entry name" value="HD_5"/>
    <property type="match status" value="1"/>
</dbReference>
<evidence type="ECO:0000259" key="1">
    <source>
        <dbReference type="PROSITE" id="PS51832"/>
    </source>
</evidence>
<protein>
    <recommendedName>
        <fullName evidence="1">HD-GYP domain-containing protein</fullName>
    </recommendedName>
</protein>
<dbReference type="PANTHER" id="PTHR43155:SF2">
    <property type="entry name" value="CYCLIC DI-GMP PHOSPHODIESTERASE PA4108"/>
    <property type="match status" value="1"/>
</dbReference>
<feature type="domain" description="HD-GYP" evidence="1">
    <location>
        <begin position="33"/>
        <end position="227"/>
    </location>
</feature>
<reference evidence="2" key="1">
    <citation type="journal article" date="2014" name="Front. Microbiol.">
        <title>High frequency of phylogenetically diverse reductive dehalogenase-homologous genes in deep subseafloor sedimentary metagenomes.</title>
        <authorList>
            <person name="Kawai M."/>
            <person name="Futagami T."/>
            <person name="Toyoda A."/>
            <person name="Takaki Y."/>
            <person name="Nishi S."/>
            <person name="Hori S."/>
            <person name="Arai W."/>
            <person name="Tsubouchi T."/>
            <person name="Morono Y."/>
            <person name="Uchiyama I."/>
            <person name="Ito T."/>
            <person name="Fujiyama A."/>
            <person name="Inagaki F."/>
            <person name="Takami H."/>
        </authorList>
    </citation>
    <scope>NUCLEOTIDE SEQUENCE</scope>
    <source>
        <strain evidence="2">Expedition CK06-06</strain>
    </source>
</reference>